<accession>A0ABT1P254</accession>
<dbReference type="RefSeq" id="WP_255875175.1">
    <property type="nucleotide sequence ID" value="NZ_JACASI010000032.1"/>
</dbReference>
<dbReference type="PANTHER" id="PTHR30246">
    <property type="entry name" value="2-KETO-3-DEOXY-6-PHOSPHOGLUCONATE ALDOLASE"/>
    <property type="match status" value="1"/>
</dbReference>
<gene>
    <name evidence="6" type="ORF">HXX02_12175</name>
</gene>
<evidence type="ECO:0000256" key="5">
    <source>
        <dbReference type="ARBA" id="ARBA00023277"/>
    </source>
</evidence>
<comment type="caution">
    <text evidence="6">The sequence shown here is derived from an EMBL/GenBank/DDBJ whole genome shotgun (WGS) entry which is preliminary data.</text>
</comment>
<sequence>MNLDEALTREPLVAILRGLTPARALEVASVLLDTGFTTVEVPLNSPDAVQSIGLIRKEFTGRLVVGAGTVRTQEELNALSDVGCQIALSPHCDPDLIAHSLKLEIEPVPGVATPTEMMQALNAGARWLKVFPAVSCGESFFRQVRAVFPSHVRLMAVGGVAPENMRGFMQAGADAIGIGSQLFTPDKSLADIRDQAAKIVSKIRSHTTL</sequence>
<dbReference type="InterPro" id="IPR013785">
    <property type="entry name" value="Aldolase_TIM"/>
</dbReference>
<dbReference type="PANTHER" id="PTHR30246:SF1">
    <property type="entry name" value="2-DEHYDRO-3-DEOXY-6-PHOSPHOGALACTONATE ALDOLASE-RELATED"/>
    <property type="match status" value="1"/>
</dbReference>
<dbReference type="Pfam" id="PF01081">
    <property type="entry name" value="Aldolase"/>
    <property type="match status" value="1"/>
</dbReference>
<evidence type="ECO:0000256" key="1">
    <source>
        <dbReference type="ARBA" id="ARBA00004761"/>
    </source>
</evidence>
<reference evidence="6" key="1">
    <citation type="thesis" date="2020" institute="Technische Universitat Dresden" country="Dresden, Germany">
        <title>The Agarolytic System of Microbulbifer elongatus PORT2, Isolated from Batu Karas, Pangandaran West Java Indonesia.</title>
        <authorList>
            <person name="Anggraeni S.R."/>
        </authorList>
    </citation>
    <scope>NUCLEOTIDE SEQUENCE</scope>
    <source>
        <strain evidence="6">PORT2</strain>
    </source>
</reference>
<dbReference type="InterPro" id="IPR000887">
    <property type="entry name" value="Aldlse_KDPG_KHG"/>
</dbReference>
<comment type="subunit">
    <text evidence="3">Homotrimer.</text>
</comment>
<proteinExistence type="inferred from homology"/>
<keyword evidence="5" id="KW-0119">Carbohydrate metabolism</keyword>
<dbReference type="EC" id="4.1.2.21" evidence="6"/>
<keyword evidence="7" id="KW-1185">Reference proteome</keyword>
<comment type="similarity">
    <text evidence="2">Belongs to the KHG/KDPG aldolase family.</text>
</comment>
<dbReference type="NCBIfam" id="NF006600">
    <property type="entry name" value="PRK09140.1"/>
    <property type="match status" value="1"/>
</dbReference>
<dbReference type="EMBL" id="JACASI010000032">
    <property type="protein sequence ID" value="MCQ3830203.1"/>
    <property type="molecule type" value="Genomic_DNA"/>
</dbReference>
<dbReference type="GO" id="GO:0008674">
    <property type="term" value="F:2-dehydro-3-deoxy-6-phosphogalactonate aldolase activity"/>
    <property type="evidence" value="ECO:0007669"/>
    <property type="project" value="UniProtKB-EC"/>
</dbReference>
<organism evidence="6 7">
    <name type="scientific">Microbulbifer elongatus</name>
    <dbReference type="NCBI Taxonomy" id="86173"/>
    <lineage>
        <taxon>Bacteria</taxon>
        <taxon>Pseudomonadati</taxon>
        <taxon>Pseudomonadota</taxon>
        <taxon>Gammaproteobacteria</taxon>
        <taxon>Cellvibrionales</taxon>
        <taxon>Microbulbiferaceae</taxon>
        <taxon>Microbulbifer</taxon>
    </lineage>
</organism>
<dbReference type="Proteomes" id="UP001205566">
    <property type="component" value="Unassembled WGS sequence"/>
</dbReference>
<name>A0ABT1P254_9GAMM</name>
<dbReference type="Gene3D" id="3.20.20.70">
    <property type="entry name" value="Aldolase class I"/>
    <property type="match status" value="1"/>
</dbReference>
<evidence type="ECO:0000256" key="2">
    <source>
        <dbReference type="ARBA" id="ARBA00006906"/>
    </source>
</evidence>
<comment type="pathway">
    <text evidence="1">Carbohydrate acid metabolism.</text>
</comment>
<protein>
    <submittedName>
        <fullName evidence="6">2-dehydro-3-deoxy-6-phosphogalactonate aldolase</fullName>
        <ecNumber evidence="6">4.1.2.21</ecNumber>
    </submittedName>
</protein>
<evidence type="ECO:0000313" key="7">
    <source>
        <dbReference type="Proteomes" id="UP001205566"/>
    </source>
</evidence>
<evidence type="ECO:0000256" key="3">
    <source>
        <dbReference type="ARBA" id="ARBA00011233"/>
    </source>
</evidence>
<evidence type="ECO:0000313" key="6">
    <source>
        <dbReference type="EMBL" id="MCQ3830203.1"/>
    </source>
</evidence>
<dbReference type="CDD" id="cd00452">
    <property type="entry name" value="KDPG_aldolase"/>
    <property type="match status" value="1"/>
</dbReference>
<evidence type="ECO:0000256" key="4">
    <source>
        <dbReference type="ARBA" id="ARBA00023239"/>
    </source>
</evidence>
<dbReference type="SUPFAM" id="SSF51569">
    <property type="entry name" value="Aldolase"/>
    <property type="match status" value="1"/>
</dbReference>
<keyword evidence="4 6" id="KW-0456">Lyase</keyword>